<keyword evidence="3" id="KW-0804">Transcription</keyword>
<accession>A0A0U5FVY4</accession>
<dbReference type="OMA" id="HREACRF"/>
<evidence type="ECO:0000259" key="6">
    <source>
        <dbReference type="Pfam" id="PF00172"/>
    </source>
</evidence>
<keyword evidence="4" id="KW-0539">Nucleus</keyword>
<sequence>MEPYSVNSFRVKLSVTTPIEPSFFFQLTFYSARDAAKERYAALQDRQEYADIVELKCDRGEPDCDRCQASNVQCRYPERRKARGARQKTEMDRLGHRLEALEERIGNSQSQSLTPPALDTLSKQASPRTEPPRVSSEPENATSTWIYRLVSGAKDNIEDLTNKGQLISDPPSPWAQSTVSNAINRLDTALVRLAAPSARPESSSMDAAKVNLSASEISRYLDTFIDSIACYLTICDSFRTVVDWELLRAMPHIIDSPYAQVDPAMRIIYYNAIQLAQSMCTESEVRLATRTYYKCLQLVPAWLESAKGSPLDLFAANLTAWAAVNSFDYHLAWQFHREACRFGDMLGVHDVDSPGSGSREENEKENLRQLHWTLVETDFLFRLWYEKPSALKCPPMQVRFPSQISPPAEQPKRARCIIMIVWARAMFILSEFFDTTKGLASEMTDEVENKIDLFCKQIEELLDEWELLSMARSPKTGPMESWIFADSVIAFYSFIIFMRRRACSNDQIAHPQAIKAARTVIQVILEWSDKPLTGAHEGLQGFHTHLVTFYPFCAFFTLYYHILSATDPSEYEEDIASLEAAVSEMKKRASIRPDFVPLVDAMGALNDISRAVHSTRDPLLGVNLTISHSTGQYERPNLPEQGLQPATNEVDFSATHSFAPFGPLQNLSSDFPLQADNTLDDPFGIPFQLQNQIALNVGPAPGIDLNSTNIDGTQTISQPVDVVRAFENELIWRNWHESWWNSQGTSGAAG</sequence>
<dbReference type="PANTHER" id="PTHR46910">
    <property type="entry name" value="TRANSCRIPTION FACTOR PDR1"/>
    <property type="match status" value="1"/>
</dbReference>
<feature type="domain" description="Zn(2)-C6 fungal-type" evidence="6">
    <location>
        <begin position="56"/>
        <end position="82"/>
    </location>
</feature>
<dbReference type="EMBL" id="CDMC01000004">
    <property type="protein sequence ID" value="CEL03712.1"/>
    <property type="molecule type" value="Genomic_DNA"/>
</dbReference>
<dbReference type="PANTHER" id="PTHR46910:SF5">
    <property type="entry name" value="ZN(II)2CYS6 TRANSCRIPTION FACTOR (EUROFUNG)"/>
    <property type="match status" value="1"/>
</dbReference>
<dbReference type="GO" id="GO:0008270">
    <property type="term" value="F:zinc ion binding"/>
    <property type="evidence" value="ECO:0007669"/>
    <property type="project" value="InterPro"/>
</dbReference>
<evidence type="ECO:0000256" key="4">
    <source>
        <dbReference type="ARBA" id="ARBA00023242"/>
    </source>
</evidence>
<dbReference type="OrthoDB" id="39175at2759"/>
<evidence type="ECO:0000256" key="3">
    <source>
        <dbReference type="ARBA" id="ARBA00023163"/>
    </source>
</evidence>
<dbReference type="InterPro" id="IPR001138">
    <property type="entry name" value="Zn2Cys6_DnaBD"/>
</dbReference>
<dbReference type="InterPro" id="IPR036864">
    <property type="entry name" value="Zn2-C6_fun-type_DNA-bd_sf"/>
</dbReference>
<dbReference type="GO" id="GO:0000981">
    <property type="term" value="F:DNA-binding transcription factor activity, RNA polymerase II-specific"/>
    <property type="evidence" value="ECO:0007669"/>
    <property type="project" value="InterPro"/>
</dbReference>
<organism evidence="7 8">
    <name type="scientific">Aspergillus calidoustus</name>
    <dbReference type="NCBI Taxonomy" id="454130"/>
    <lineage>
        <taxon>Eukaryota</taxon>
        <taxon>Fungi</taxon>
        <taxon>Dikarya</taxon>
        <taxon>Ascomycota</taxon>
        <taxon>Pezizomycotina</taxon>
        <taxon>Eurotiomycetes</taxon>
        <taxon>Eurotiomycetidae</taxon>
        <taxon>Eurotiales</taxon>
        <taxon>Aspergillaceae</taxon>
        <taxon>Aspergillus</taxon>
        <taxon>Aspergillus subgen. Nidulantes</taxon>
    </lineage>
</organism>
<gene>
    <name evidence="7" type="ORF">ASPCAL04858</name>
</gene>
<proteinExistence type="predicted"/>
<feature type="region of interest" description="Disordered" evidence="5">
    <location>
        <begin position="104"/>
        <end position="140"/>
    </location>
</feature>
<evidence type="ECO:0000256" key="5">
    <source>
        <dbReference type="SAM" id="MobiDB-lite"/>
    </source>
</evidence>
<evidence type="ECO:0000313" key="7">
    <source>
        <dbReference type="EMBL" id="CEL03712.1"/>
    </source>
</evidence>
<name>A0A0U5FVY4_ASPCI</name>
<dbReference type="CDD" id="cd12148">
    <property type="entry name" value="fungal_TF_MHR"/>
    <property type="match status" value="1"/>
</dbReference>
<dbReference type="STRING" id="454130.A0A0U5FVY4"/>
<dbReference type="Proteomes" id="UP000054771">
    <property type="component" value="Unassembled WGS sequence"/>
</dbReference>
<keyword evidence="1" id="KW-0805">Transcription regulation</keyword>
<evidence type="ECO:0000256" key="2">
    <source>
        <dbReference type="ARBA" id="ARBA00023125"/>
    </source>
</evidence>
<keyword evidence="2" id="KW-0238">DNA-binding</keyword>
<keyword evidence="8" id="KW-1185">Reference proteome</keyword>
<dbReference type="Gene3D" id="4.10.240.10">
    <property type="entry name" value="Zn(2)-C6 fungal-type DNA-binding domain"/>
    <property type="match status" value="1"/>
</dbReference>
<protein>
    <recommendedName>
        <fullName evidence="6">Zn(2)-C6 fungal-type domain-containing protein</fullName>
    </recommendedName>
</protein>
<evidence type="ECO:0000256" key="1">
    <source>
        <dbReference type="ARBA" id="ARBA00023015"/>
    </source>
</evidence>
<evidence type="ECO:0000313" key="8">
    <source>
        <dbReference type="Proteomes" id="UP000054771"/>
    </source>
</evidence>
<reference evidence="8" key="1">
    <citation type="journal article" date="2016" name="Genome Announc.">
        <title>Draft genome sequences of fungus Aspergillus calidoustus.</title>
        <authorList>
            <person name="Horn F."/>
            <person name="Linde J."/>
            <person name="Mattern D.J."/>
            <person name="Walther G."/>
            <person name="Guthke R."/>
            <person name="Scherlach K."/>
            <person name="Martin K."/>
            <person name="Brakhage A.A."/>
            <person name="Petzke L."/>
            <person name="Valiante V."/>
        </authorList>
    </citation>
    <scope>NUCLEOTIDE SEQUENCE [LARGE SCALE GENOMIC DNA]</scope>
    <source>
        <strain evidence="8">SF006504</strain>
    </source>
</reference>
<dbReference type="AlphaFoldDB" id="A0A0U5FVY4"/>
<dbReference type="InterPro" id="IPR050987">
    <property type="entry name" value="AtrR-like"/>
</dbReference>
<dbReference type="CDD" id="cd00067">
    <property type="entry name" value="GAL4"/>
    <property type="match status" value="1"/>
</dbReference>
<dbReference type="GO" id="GO:0003677">
    <property type="term" value="F:DNA binding"/>
    <property type="evidence" value="ECO:0007669"/>
    <property type="project" value="UniProtKB-KW"/>
</dbReference>
<dbReference type="Pfam" id="PF00172">
    <property type="entry name" value="Zn_clus"/>
    <property type="match status" value="1"/>
</dbReference>